<dbReference type="InterPro" id="IPR025659">
    <property type="entry name" value="Tubby-like_C"/>
</dbReference>
<dbReference type="STRING" id="40754.THII_2847"/>
<proteinExistence type="predicted"/>
<dbReference type="EMBL" id="AP014633">
    <property type="protein sequence ID" value="BAP57144.1"/>
    <property type="molecule type" value="Genomic_DNA"/>
</dbReference>
<accession>A0A090AIF2</accession>
<name>A0A090AIF2_9GAMM</name>
<keyword evidence="1" id="KW-0472">Membrane</keyword>
<organism evidence="2 3">
    <name type="scientific">Thioploca ingrica</name>
    <dbReference type="NCBI Taxonomy" id="40754"/>
    <lineage>
        <taxon>Bacteria</taxon>
        <taxon>Pseudomonadati</taxon>
        <taxon>Pseudomonadota</taxon>
        <taxon>Gammaproteobacteria</taxon>
        <taxon>Thiotrichales</taxon>
        <taxon>Thiotrichaceae</taxon>
        <taxon>Thioploca</taxon>
    </lineage>
</organism>
<dbReference type="OrthoDB" id="572274at2"/>
<evidence type="ECO:0000256" key="1">
    <source>
        <dbReference type="SAM" id="Phobius"/>
    </source>
</evidence>
<dbReference type="KEGG" id="tig:THII_2847"/>
<reference evidence="2 3" key="1">
    <citation type="journal article" date="2014" name="ISME J.">
        <title>Ecophysiology of Thioploca ingrica as revealed by the complete genome sequence supplemented with proteomic evidence.</title>
        <authorList>
            <person name="Kojima H."/>
            <person name="Ogura Y."/>
            <person name="Yamamoto N."/>
            <person name="Togashi T."/>
            <person name="Mori H."/>
            <person name="Watanabe T."/>
            <person name="Nemoto F."/>
            <person name="Kurokawa K."/>
            <person name="Hayashi T."/>
            <person name="Fukui M."/>
        </authorList>
    </citation>
    <scope>NUCLEOTIDE SEQUENCE [LARGE SCALE GENOMIC DNA]</scope>
</reference>
<dbReference type="SUPFAM" id="SSF54518">
    <property type="entry name" value="Tubby C-terminal domain-like"/>
    <property type="match status" value="1"/>
</dbReference>
<dbReference type="Proteomes" id="UP000031623">
    <property type="component" value="Chromosome"/>
</dbReference>
<keyword evidence="1" id="KW-0812">Transmembrane</keyword>
<keyword evidence="1" id="KW-1133">Transmembrane helix</keyword>
<feature type="transmembrane region" description="Helical" evidence="1">
    <location>
        <begin position="88"/>
        <end position="112"/>
    </location>
</feature>
<feature type="transmembrane region" description="Helical" evidence="1">
    <location>
        <begin position="118"/>
        <end position="139"/>
    </location>
</feature>
<evidence type="ECO:0000313" key="3">
    <source>
        <dbReference type="Proteomes" id="UP000031623"/>
    </source>
</evidence>
<dbReference type="HOGENOM" id="CLU_1000909_0_0_6"/>
<dbReference type="AlphaFoldDB" id="A0A090AIF2"/>
<evidence type="ECO:0000313" key="2">
    <source>
        <dbReference type="EMBL" id="BAP57144.1"/>
    </source>
</evidence>
<keyword evidence="3" id="KW-1185">Reference proteome</keyword>
<sequence length="278" mass="32029">MTITVNCRCGAQYNLKDEYSGKTVKCKQCNTTIAVPHLTIESQSDPVFDRDKFLLRQKFAIFAKYDVWNEQGNPILFIERQAHLIRNLFAVLIGIIGGNVMEVLIASLIPLVNEPLKSIIALLAFIGFFVGLVVIHSLLYKRRHTNIYRDDSKTELLLSIRQDNKFELLNANYTLQDNNGKTLAKFRKNYLYNLIRKHWYCYAPNGSLLAIALGNFFGLLRINFIILKGNSDIIIGEFNRKFTLLDRYVLDMTADNTREFDRRIAIALGVLLDTEERR</sequence>
<protein>
    <submittedName>
        <fullName evidence="2">Uncharacterized protein</fullName>
    </submittedName>
</protein>
<gene>
    <name evidence="2" type="ORF">THII_2847</name>
</gene>